<reference evidence="3 4" key="1">
    <citation type="journal article" date="2011" name="J. Bacteriol.">
        <title>Genome sequence of Brevibacillus laterosporus LMG 15441, a pathogen of invertebrates.</title>
        <authorList>
            <person name="Djukic M."/>
            <person name="Poehlein A."/>
            <person name="Thurmer A."/>
            <person name="Daniel R."/>
        </authorList>
    </citation>
    <scope>NUCLEOTIDE SEQUENCE [LARGE SCALE GENOMIC DNA]</scope>
    <source>
        <strain evidence="3 4">LMG 15441</strain>
    </source>
</reference>
<dbReference type="EMBL" id="CP007806">
    <property type="protein sequence ID" value="AIG25944.1"/>
    <property type="molecule type" value="Genomic_DNA"/>
</dbReference>
<sequence length="276" mass="30849">MKIKGIKAAIVYSTLVLGLTLLANVTKIYLLIGLVQLSPMLVLGLMLLFFSERKTTIRSTGIGKLGNWKWYILAGVSGLPILISFLVAWGIGYIALPTAAFLNTGAAHFTVFEYVGYMTKAFWSPAMLILMGIFAFGEEIGWRGYLQPKLTETYGSKRAILGTSIVWALFHYPFYLNGYNEDGNFIVTILLFTIMIFPLSVFIGWIRFASGSIWPAVLSHTMINLTRSWLEQLFTTKAEGWTYIAGESGMVTIILWGGVAWFIWRSLSRTTTCTPM</sequence>
<evidence type="ECO:0000256" key="1">
    <source>
        <dbReference type="SAM" id="Phobius"/>
    </source>
</evidence>
<evidence type="ECO:0000313" key="3">
    <source>
        <dbReference type="EMBL" id="AIG25944.1"/>
    </source>
</evidence>
<feature type="transmembrane region" description="Helical" evidence="1">
    <location>
        <begin position="242"/>
        <end position="264"/>
    </location>
</feature>
<dbReference type="GO" id="GO:0080120">
    <property type="term" value="P:CAAX-box protein maturation"/>
    <property type="evidence" value="ECO:0007669"/>
    <property type="project" value="UniProtKB-ARBA"/>
</dbReference>
<keyword evidence="1" id="KW-0472">Membrane</keyword>
<dbReference type="RefSeq" id="WP_003337957.1">
    <property type="nucleotide sequence ID" value="NZ_CP007806.1"/>
</dbReference>
<feature type="transmembrane region" description="Helical" evidence="1">
    <location>
        <begin position="70"/>
        <end position="94"/>
    </location>
</feature>
<proteinExistence type="predicted"/>
<feature type="transmembrane region" description="Helical" evidence="1">
    <location>
        <begin position="158"/>
        <end position="179"/>
    </location>
</feature>
<dbReference type="Pfam" id="PF02517">
    <property type="entry name" value="Rce1-like"/>
    <property type="match status" value="1"/>
</dbReference>
<dbReference type="AlphaFoldDB" id="A0A075R257"/>
<organism evidence="3 4">
    <name type="scientific">Brevibacillus laterosporus LMG 15441</name>
    <dbReference type="NCBI Taxonomy" id="1042163"/>
    <lineage>
        <taxon>Bacteria</taxon>
        <taxon>Bacillati</taxon>
        <taxon>Bacillota</taxon>
        <taxon>Bacilli</taxon>
        <taxon>Bacillales</taxon>
        <taxon>Paenibacillaceae</taxon>
        <taxon>Brevibacillus</taxon>
    </lineage>
</organism>
<accession>A0A075R257</accession>
<dbReference type="PANTHER" id="PTHR35797">
    <property type="entry name" value="PROTEASE-RELATED"/>
    <property type="match status" value="1"/>
</dbReference>
<dbReference type="GO" id="GO:0004175">
    <property type="term" value="F:endopeptidase activity"/>
    <property type="evidence" value="ECO:0007669"/>
    <property type="project" value="UniProtKB-ARBA"/>
</dbReference>
<dbReference type="Proteomes" id="UP000005850">
    <property type="component" value="Chromosome"/>
</dbReference>
<protein>
    <submittedName>
        <fullName evidence="3">CAAX protease self-immunity</fullName>
    </submittedName>
</protein>
<evidence type="ECO:0000313" key="4">
    <source>
        <dbReference type="Proteomes" id="UP000005850"/>
    </source>
</evidence>
<dbReference type="STRING" id="1042163.BRLA_c016200"/>
<keyword evidence="3" id="KW-0378">Hydrolase</keyword>
<name>A0A075R257_BRELA</name>
<dbReference type="InterPro" id="IPR042150">
    <property type="entry name" value="MmRce1-like"/>
</dbReference>
<dbReference type="GO" id="GO:0006508">
    <property type="term" value="P:proteolysis"/>
    <property type="evidence" value="ECO:0007669"/>
    <property type="project" value="UniProtKB-KW"/>
</dbReference>
<keyword evidence="1" id="KW-0812">Transmembrane</keyword>
<feature type="transmembrane region" description="Helical" evidence="1">
    <location>
        <begin position="114"/>
        <end position="137"/>
    </location>
</feature>
<gene>
    <name evidence="3" type="ORF">BRLA_c016200</name>
</gene>
<dbReference type="eggNOG" id="COG1266">
    <property type="taxonomic scope" value="Bacteria"/>
</dbReference>
<dbReference type="PANTHER" id="PTHR35797:SF1">
    <property type="entry name" value="PROTEASE"/>
    <property type="match status" value="1"/>
</dbReference>
<dbReference type="KEGG" id="blr:BRLA_c016200"/>
<feature type="domain" description="CAAX prenyl protease 2/Lysostaphin resistance protein A-like" evidence="2">
    <location>
        <begin position="125"/>
        <end position="225"/>
    </location>
</feature>
<evidence type="ECO:0000259" key="2">
    <source>
        <dbReference type="Pfam" id="PF02517"/>
    </source>
</evidence>
<dbReference type="InterPro" id="IPR003675">
    <property type="entry name" value="Rce1/LyrA-like_dom"/>
</dbReference>
<feature type="transmembrane region" description="Helical" evidence="1">
    <location>
        <begin position="28"/>
        <end position="50"/>
    </location>
</feature>
<keyword evidence="4" id="KW-1185">Reference proteome</keyword>
<keyword evidence="1" id="KW-1133">Transmembrane helix</keyword>
<feature type="transmembrane region" description="Helical" evidence="1">
    <location>
        <begin position="185"/>
        <end position="206"/>
    </location>
</feature>
<feature type="transmembrane region" description="Helical" evidence="1">
    <location>
        <begin position="5"/>
        <end position="22"/>
    </location>
</feature>
<keyword evidence="3" id="KW-0645">Protease</keyword>
<dbReference type="HOGENOM" id="CLU_064706_5_1_9"/>